<dbReference type="HAMAP" id="MF_00277">
    <property type="entry name" value="PII_uridylyl_transf"/>
    <property type="match status" value="1"/>
</dbReference>
<evidence type="ECO:0000256" key="4">
    <source>
        <dbReference type="ARBA" id="ARBA00022801"/>
    </source>
</evidence>
<keyword evidence="4 7" id="KW-0378">Hydrolase</keyword>
<proteinExistence type="inferred from homology"/>
<accession>A0ABY6FXB8</accession>
<dbReference type="EC" id="2.7.7.59" evidence="7"/>
<comment type="domain">
    <text evidence="7">Has four distinct domains: an N-terminal nucleotidyltransferase (NT) domain responsible for UTase activity, a central HD domain that encodes UR activity, and two C-terminal ACT domains that seem to have a role in glutamine sensing.</text>
</comment>
<dbReference type="Gene3D" id="1.10.3090.10">
    <property type="entry name" value="cca-adding enzyme, domain 2"/>
    <property type="match status" value="1"/>
</dbReference>
<evidence type="ECO:0000259" key="8">
    <source>
        <dbReference type="PROSITE" id="PS51671"/>
    </source>
</evidence>
<dbReference type="InterPro" id="IPR043519">
    <property type="entry name" value="NT_sf"/>
</dbReference>
<dbReference type="CDD" id="cd04899">
    <property type="entry name" value="ACT_ACR-UUR-like_2"/>
    <property type="match status" value="1"/>
</dbReference>
<feature type="domain" description="ACT" evidence="8">
    <location>
        <begin position="611"/>
        <end position="691"/>
    </location>
</feature>
<dbReference type="SUPFAM" id="SSF109604">
    <property type="entry name" value="HD-domain/PDEase-like"/>
    <property type="match status" value="1"/>
</dbReference>
<keyword evidence="11" id="KW-1185">Reference proteome</keyword>
<dbReference type="Pfam" id="PF08335">
    <property type="entry name" value="GlnD_UR_UTase"/>
    <property type="match status" value="1"/>
</dbReference>
<dbReference type="InterPro" id="IPR003607">
    <property type="entry name" value="HD/PDEase_dom"/>
</dbReference>
<dbReference type="PANTHER" id="PTHR47320">
    <property type="entry name" value="BIFUNCTIONAL URIDYLYLTRANSFERASE/URIDYLYL-REMOVING ENZYME"/>
    <property type="match status" value="1"/>
</dbReference>
<dbReference type="SUPFAM" id="SSF81891">
    <property type="entry name" value="Poly A polymerase C-terminal region-like"/>
    <property type="match status" value="1"/>
</dbReference>
<sequence>MPSDLPSDSLPARRLDHVLHHGFGDRADGQTRREQHADLVDAWLTDLWESADAPAAGAALAALGSLGRRDLGPASDLDLVLLVDPAVVDDERAATLASALWYPIWNSGTSLDHSVRTPLETEEVARDDLRAAISLLDLRTVAGDPALVKDTQSRVRRVWRSQARTRRAELIDLAEDRESRYGVLAHSSEPNLKADRGGLRDVTVIRAFAGSWLADHDHVAIDRAADVLLDARDALQAVTGRSGTRLGRPDQDAVAALCGYDTADDHLAALAESARTVAWELHRVVRAAQAAASPGGRATVGSGATRRPDLTRLEHGVIVQAGEVSVDPAVTDPLRDIAAVRHAATTGLPLSDATLVRLRRHPLPLPFSPAQRDLLMDALAGAHVADVYEALDVHGVVTGWIPAWAGVRNRPQRSAVHRFTVDRHQIETVREAQSHLAEVDRPDLLLAASLLHDIGKRADARDHAREGAPLARESALGLGFDAEDADVIASLVAEHLTLVELATGRDPSDAATLGALLDAVDRDPGRLELLRALTEADARAAGPAAWSSWRASLVDHLTERARASLAGAIRGPREFLAPQRSVEQAVLDAVHRTGVPQVLYPAPTGDDQVSQICLGAPDGPGVFAAMARVLARHRIDVRSAVVSTMEGVAVDTWWVSGTPADLPHPTALRSALARELDGRGDPAARVLEVPPGAPARTTEDIPVVTLLPSASQEATVIQVNAANRPSLLADVAEMITGHQLMVRSAHVMTLGRRAVDVLYLTDARGRPLEAPMVGRIIAAIMDAASA</sequence>
<dbReference type="InterPro" id="IPR006674">
    <property type="entry name" value="HD_domain"/>
</dbReference>
<dbReference type="PROSITE" id="PS51671">
    <property type="entry name" value="ACT"/>
    <property type="match status" value="2"/>
</dbReference>
<dbReference type="PROSITE" id="PS51831">
    <property type="entry name" value="HD"/>
    <property type="match status" value="1"/>
</dbReference>
<evidence type="ECO:0000313" key="10">
    <source>
        <dbReference type="EMBL" id="UYG15480.1"/>
    </source>
</evidence>
<comment type="cofactor">
    <cofactor evidence="7">
        <name>Mg(2+)</name>
        <dbReference type="ChEBI" id="CHEBI:18420"/>
    </cofactor>
</comment>
<comment type="catalytic activity">
    <reaction evidence="7">
        <text>[protein-PII]-uridylyl-L-tyrosine + H2O = [protein-PII]-L-tyrosine + UMP + H(+)</text>
        <dbReference type="Rhea" id="RHEA:48600"/>
        <dbReference type="Rhea" id="RHEA-COMP:12147"/>
        <dbReference type="Rhea" id="RHEA-COMP:12148"/>
        <dbReference type="ChEBI" id="CHEBI:15377"/>
        <dbReference type="ChEBI" id="CHEBI:15378"/>
        <dbReference type="ChEBI" id="CHEBI:46858"/>
        <dbReference type="ChEBI" id="CHEBI:57865"/>
        <dbReference type="ChEBI" id="CHEBI:90602"/>
    </reaction>
</comment>
<feature type="domain" description="HD" evidence="9">
    <location>
        <begin position="421"/>
        <end position="523"/>
    </location>
</feature>
<dbReference type="PIRSF" id="PIRSF006288">
    <property type="entry name" value="PII_uridyltransf"/>
    <property type="match status" value="1"/>
</dbReference>
<protein>
    <recommendedName>
        <fullName evidence="7">Bifunctional uridylyltransferase/uridylyl-removing enzyme</fullName>
        <shortName evidence="7">UTase/UR</shortName>
    </recommendedName>
    <alternativeName>
        <fullName evidence="7">Bifunctional [protein-PII] modification enzyme</fullName>
    </alternativeName>
    <alternativeName>
        <fullName evidence="7">Bifunctional nitrogen sensor protein</fullName>
    </alternativeName>
    <domain>
        <recommendedName>
            <fullName evidence="7">[Protein-PII] uridylyltransferase</fullName>
            <shortName evidence="7">PII uridylyltransferase</shortName>
            <shortName evidence="7">UTase</shortName>
            <ecNumber evidence="7">2.7.7.59</ecNumber>
        </recommendedName>
    </domain>
    <domain>
        <recommendedName>
            <fullName evidence="7">[Protein-PII]-UMP uridylyl-removing enzyme</fullName>
            <shortName evidence="7">UR</shortName>
            <ecNumber evidence="7">3.1.4.-</ecNumber>
        </recommendedName>
    </domain>
</protein>
<evidence type="ECO:0000256" key="2">
    <source>
        <dbReference type="ARBA" id="ARBA00022695"/>
    </source>
</evidence>
<gene>
    <name evidence="7" type="primary">glnD</name>
    <name evidence="10" type="ORF">BRM3_07405</name>
</gene>
<dbReference type="InterPro" id="IPR013546">
    <property type="entry name" value="PII_UdlTrfase/GS_AdlTrfase"/>
</dbReference>
<keyword evidence="2 7" id="KW-0548">Nucleotidyltransferase</keyword>
<dbReference type="Proteomes" id="UP001164305">
    <property type="component" value="Chromosome"/>
</dbReference>
<dbReference type="GO" id="GO:0008773">
    <property type="term" value="F:[protein-PII] uridylyltransferase activity"/>
    <property type="evidence" value="ECO:0007669"/>
    <property type="project" value="UniProtKB-EC"/>
</dbReference>
<dbReference type="SUPFAM" id="SSF81301">
    <property type="entry name" value="Nucleotidyltransferase"/>
    <property type="match status" value="1"/>
</dbReference>
<evidence type="ECO:0000256" key="5">
    <source>
        <dbReference type="ARBA" id="ARBA00022842"/>
    </source>
</evidence>
<evidence type="ECO:0000259" key="9">
    <source>
        <dbReference type="PROSITE" id="PS51831"/>
    </source>
</evidence>
<keyword evidence="6 7" id="KW-0511">Multifunctional enzyme</keyword>
<dbReference type="InterPro" id="IPR045865">
    <property type="entry name" value="ACT-like_dom_sf"/>
</dbReference>
<evidence type="ECO:0000313" key="11">
    <source>
        <dbReference type="Proteomes" id="UP001164305"/>
    </source>
</evidence>
<dbReference type="CDD" id="cd04873">
    <property type="entry name" value="ACT_UUR-ACR-like"/>
    <property type="match status" value="1"/>
</dbReference>
<dbReference type="SUPFAM" id="SSF55021">
    <property type="entry name" value="ACT-like"/>
    <property type="match status" value="2"/>
</dbReference>
<dbReference type="EC" id="3.1.4.-" evidence="7"/>
<comment type="catalytic activity">
    <reaction evidence="7">
        <text>[protein-PII]-L-tyrosine + UTP = [protein-PII]-uridylyl-L-tyrosine + diphosphate</text>
        <dbReference type="Rhea" id="RHEA:13673"/>
        <dbReference type="Rhea" id="RHEA-COMP:12147"/>
        <dbReference type="Rhea" id="RHEA-COMP:12148"/>
        <dbReference type="ChEBI" id="CHEBI:33019"/>
        <dbReference type="ChEBI" id="CHEBI:46398"/>
        <dbReference type="ChEBI" id="CHEBI:46858"/>
        <dbReference type="ChEBI" id="CHEBI:90602"/>
        <dbReference type="EC" id="2.7.7.59"/>
    </reaction>
</comment>
<evidence type="ECO:0000256" key="1">
    <source>
        <dbReference type="ARBA" id="ARBA00022679"/>
    </source>
</evidence>
<comment type="caution">
    <text evidence="7">Lacks conserved residue(s) required for the propagation of feature annotation.</text>
</comment>
<evidence type="ECO:0000256" key="3">
    <source>
        <dbReference type="ARBA" id="ARBA00022737"/>
    </source>
</evidence>
<keyword evidence="1 7" id="KW-0808">Transferase</keyword>
<dbReference type="EMBL" id="CP107020">
    <property type="protein sequence ID" value="UYG15480.1"/>
    <property type="molecule type" value="Genomic_DNA"/>
</dbReference>
<feature type="domain" description="ACT" evidence="8">
    <location>
        <begin position="716"/>
        <end position="786"/>
    </location>
</feature>
<dbReference type="InterPro" id="IPR010043">
    <property type="entry name" value="UTase/UR"/>
</dbReference>
<dbReference type="PANTHER" id="PTHR47320:SF1">
    <property type="entry name" value="BIFUNCTIONAL URIDYLYLTRANSFERASE_URIDYLYL-REMOVING ENZYME"/>
    <property type="match status" value="1"/>
</dbReference>
<feature type="region of interest" description="Uridylyltransferase" evidence="7">
    <location>
        <begin position="1"/>
        <end position="312"/>
    </location>
</feature>
<dbReference type="SUPFAM" id="SSF81593">
    <property type="entry name" value="Nucleotidyltransferase substrate binding subunit/domain"/>
    <property type="match status" value="1"/>
</dbReference>
<dbReference type="CDD" id="cd00077">
    <property type="entry name" value="HDc"/>
    <property type="match status" value="1"/>
</dbReference>
<organism evidence="10 11">
    <name type="scientific">Brachybacterium huguangmaarense</name>
    <dbReference type="NCBI Taxonomy" id="1652028"/>
    <lineage>
        <taxon>Bacteria</taxon>
        <taxon>Bacillati</taxon>
        <taxon>Actinomycetota</taxon>
        <taxon>Actinomycetes</taxon>
        <taxon>Micrococcales</taxon>
        <taxon>Dermabacteraceae</taxon>
        <taxon>Brachybacterium</taxon>
    </lineage>
</organism>
<dbReference type="RefSeq" id="WP_263592694.1">
    <property type="nucleotide sequence ID" value="NZ_CP107020.1"/>
</dbReference>
<comment type="function">
    <text evidence="7">Modifies, by uridylylation and deuridylylation, the PII regulatory proteins (GlnB and homologs), in response to the nitrogen status of the cell that GlnD senses through the glutamine level. Under low glutamine levels, catalyzes the conversion of the PII proteins and UTP to PII-UMP and PPi, while under higher glutamine levels, GlnD hydrolyzes PII-UMP to PII and UMP (deuridylylation). Thus, controls uridylylation state and activity of the PII proteins, and plays an important role in the regulation of nitrogen metabolism.</text>
</comment>
<keyword evidence="3" id="KW-0677">Repeat</keyword>
<keyword evidence="5 7" id="KW-0460">Magnesium</keyword>
<dbReference type="InterPro" id="IPR002912">
    <property type="entry name" value="ACT_dom"/>
</dbReference>
<comment type="similarity">
    <text evidence="7">Belongs to the GlnD family.</text>
</comment>
<dbReference type="Gene3D" id="3.30.460.10">
    <property type="entry name" value="Beta Polymerase, domain 2"/>
    <property type="match status" value="1"/>
</dbReference>
<name>A0ABY6FXB8_9MICO</name>
<dbReference type="Pfam" id="PF01966">
    <property type="entry name" value="HD"/>
    <property type="match status" value="1"/>
</dbReference>
<dbReference type="NCBIfam" id="NF002895">
    <property type="entry name" value="PRK03381.1"/>
    <property type="match status" value="1"/>
</dbReference>
<reference evidence="10" key="1">
    <citation type="submission" date="2022-10" db="EMBL/GenBank/DDBJ databases">
        <title>Whole-Genome Sequencing of Brachybacterium huguangmaarense BRM-3, Isolated from Betula schmidtii.</title>
        <authorList>
            <person name="Haam D."/>
        </authorList>
    </citation>
    <scope>NUCLEOTIDE SEQUENCE</scope>
    <source>
        <strain evidence="10">BRM-3</strain>
    </source>
</reference>
<evidence type="ECO:0000256" key="7">
    <source>
        <dbReference type="HAMAP-Rule" id="MF_00277"/>
    </source>
</evidence>
<dbReference type="SMART" id="SM00471">
    <property type="entry name" value="HDc"/>
    <property type="match status" value="1"/>
</dbReference>
<comment type="activity regulation">
    <text evidence="7">Uridylyltransferase (UTase) activity is inhibited by glutamine, while glutamine activates uridylyl-removing (UR) activity.</text>
</comment>
<evidence type="ECO:0000256" key="6">
    <source>
        <dbReference type="ARBA" id="ARBA00023268"/>
    </source>
</evidence>